<evidence type="ECO:0000313" key="3">
    <source>
        <dbReference type="Proteomes" id="UP001604043"/>
    </source>
</evidence>
<feature type="signal peptide" evidence="1">
    <location>
        <begin position="1"/>
        <end position="43"/>
    </location>
</feature>
<gene>
    <name evidence="2" type="ORF">V5F30_01330</name>
</gene>
<organism evidence="2 3">
    <name type="scientific">Xanthobacter aminoxidans</name>
    <dbReference type="NCBI Taxonomy" id="186280"/>
    <lineage>
        <taxon>Bacteria</taxon>
        <taxon>Pseudomonadati</taxon>
        <taxon>Pseudomonadota</taxon>
        <taxon>Alphaproteobacteria</taxon>
        <taxon>Hyphomicrobiales</taxon>
        <taxon>Xanthobacteraceae</taxon>
        <taxon>Xanthobacter</taxon>
    </lineage>
</organism>
<protein>
    <submittedName>
        <fullName evidence="2">MBL fold metallo-hydrolase</fullName>
    </submittedName>
</protein>
<dbReference type="InterPro" id="IPR036866">
    <property type="entry name" value="RibonucZ/Hydroxyglut_hydro"/>
</dbReference>
<feature type="chain" id="PRO_5045183794" evidence="1">
    <location>
        <begin position="44"/>
        <end position="289"/>
    </location>
</feature>
<dbReference type="Pfam" id="PF13483">
    <property type="entry name" value="Lactamase_B_3"/>
    <property type="match status" value="1"/>
</dbReference>
<reference evidence="2 3" key="1">
    <citation type="submission" date="2024-02" db="EMBL/GenBank/DDBJ databases">
        <title>Expansion and revision of Xanthobacter and proposal of Roseixanthobacter gen. nov.</title>
        <authorList>
            <person name="Soltysiak M.P.M."/>
            <person name="Jalihal A."/>
            <person name="Ory A."/>
            <person name="Chrisophersen C."/>
            <person name="Lee A.D."/>
            <person name="Boulton J."/>
            <person name="Springer M."/>
        </authorList>
    </citation>
    <scope>NUCLEOTIDE SEQUENCE [LARGE SCALE GENOMIC DNA]</scope>
    <source>
        <strain evidence="2 3">CB5</strain>
    </source>
</reference>
<keyword evidence="3" id="KW-1185">Reference proteome</keyword>
<name>A0ABW6ZAM3_9HYPH</name>
<dbReference type="PANTHER" id="PTHR39189">
    <property type="entry name" value="UPF0173 METAL-DEPENDENT HYDROLASE YTKL"/>
    <property type="match status" value="1"/>
</dbReference>
<evidence type="ECO:0000313" key="2">
    <source>
        <dbReference type="EMBL" id="MFG1250826.1"/>
    </source>
</evidence>
<keyword evidence="1" id="KW-0732">Signal</keyword>
<dbReference type="Gene3D" id="3.60.15.10">
    <property type="entry name" value="Ribonuclease Z/Hydroxyacylglutathione hydrolase-like"/>
    <property type="match status" value="1"/>
</dbReference>
<dbReference type="RefSeq" id="WP_197022921.1">
    <property type="nucleotide sequence ID" value="NZ_JBAFUR010000001.1"/>
</dbReference>
<dbReference type="SUPFAM" id="SSF56281">
    <property type="entry name" value="Metallo-hydrolase/oxidoreductase"/>
    <property type="match status" value="1"/>
</dbReference>
<accession>A0ABW6ZAM3</accession>
<evidence type="ECO:0000256" key="1">
    <source>
        <dbReference type="SAM" id="SignalP"/>
    </source>
</evidence>
<dbReference type="EMBL" id="JBAFUR010000001">
    <property type="protein sequence ID" value="MFG1250826.1"/>
    <property type="molecule type" value="Genomic_DNA"/>
</dbReference>
<dbReference type="Proteomes" id="UP001604043">
    <property type="component" value="Unassembled WGS sequence"/>
</dbReference>
<proteinExistence type="predicted"/>
<sequence>MSSPAFAAMPNAVAANCRRGSLRALLAASAFGVLALSAGTALAQPEKCPRMVAERPKVRLAALDAAMLRLAEATGPVHLTFIGHASFLIESPAGVSIVTDYNDYVRANLVPRIVTMNHAHDTHYTDAPDPGIEYVLKGWGRDGAPAHHEVTVEDVWIRNVPTNIRRGAGTEYDGNSMFVFEVAGVCIAHLGHLHHLLTKDHLEALGRIDVVLAPVDGSYTLDLEGMVEVLKSINAPLVIPMHYFSQYGLERFLARLGQEWTVQRSAEPFVLLSRETLPKTRTVLVLPGR</sequence>
<dbReference type="PANTHER" id="PTHR39189:SF1">
    <property type="entry name" value="UPF0173 METAL-DEPENDENT HYDROLASE YTKL"/>
    <property type="match status" value="1"/>
</dbReference>
<comment type="caution">
    <text evidence="2">The sequence shown here is derived from an EMBL/GenBank/DDBJ whole genome shotgun (WGS) entry which is preliminary data.</text>
</comment>